<dbReference type="Proteomes" id="UP000032221">
    <property type="component" value="Unassembled WGS sequence"/>
</dbReference>
<keyword evidence="2" id="KW-1185">Reference proteome</keyword>
<evidence type="ECO:0000313" key="1">
    <source>
        <dbReference type="EMBL" id="KIU14054.1"/>
    </source>
</evidence>
<proteinExistence type="predicted"/>
<comment type="caution">
    <text evidence="1">The sequence shown here is derived from an EMBL/GenBank/DDBJ whole genome shotgun (WGS) entry which is preliminary data.</text>
</comment>
<name>A0A0D1JNA3_9MYCO</name>
<dbReference type="EMBL" id="JXST01000054">
    <property type="protein sequence ID" value="KIU14054.1"/>
    <property type="molecule type" value="Genomic_DNA"/>
</dbReference>
<dbReference type="InterPro" id="IPR036388">
    <property type="entry name" value="WH-like_DNA-bd_sf"/>
</dbReference>
<accession>A0A0D1JNA3</accession>
<organism evidence="1 2">
    <name type="scientific">Mycolicibacterium llatzerense</name>
    <dbReference type="NCBI Taxonomy" id="280871"/>
    <lineage>
        <taxon>Bacteria</taxon>
        <taxon>Bacillati</taxon>
        <taxon>Actinomycetota</taxon>
        <taxon>Actinomycetes</taxon>
        <taxon>Mycobacteriales</taxon>
        <taxon>Mycobacteriaceae</taxon>
        <taxon>Mycolicibacterium</taxon>
    </lineage>
</organism>
<dbReference type="PATRIC" id="fig|280871.6.peg.5488"/>
<reference evidence="1 2" key="1">
    <citation type="submission" date="2015-01" db="EMBL/GenBank/DDBJ databases">
        <title>Genome sequence of Mycobacterium llatzerense and Mycobacterium immunogenum recovered from brain abscess.</title>
        <authorList>
            <person name="Greninger A.L."/>
            <person name="Langelier C."/>
            <person name="Cunningham G."/>
            <person name="Chiu C.Y."/>
            <person name="Miller S."/>
        </authorList>
    </citation>
    <scope>NUCLEOTIDE SEQUENCE [LARGE SCALE GENOMIC DNA]</scope>
    <source>
        <strain evidence="1 2">CLUC14</strain>
    </source>
</reference>
<evidence type="ECO:0000313" key="2">
    <source>
        <dbReference type="Proteomes" id="UP000032221"/>
    </source>
</evidence>
<dbReference type="Gene3D" id="1.10.10.10">
    <property type="entry name" value="Winged helix-like DNA-binding domain superfamily/Winged helix DNA-binding domain"/>
    <property type="match status" value="1"/>
</dbReference>
<dbReference type="AlphaFoldDB" id="A0A0D1JNA3"/>
<gene>
    <name evidence="1" type="ORF">TL10_26460</name>
</gene>
<protein>
    <submittedName>
        <fullName evidence="1">Uncharacterized protein</fullName>
    </submittedName>
</protein>
<sequence length="170" mass="17785">MGGQMADTDATIREMIDKALGVLMTLRGCSEQAAFDELVVALQDIGVDPSGVGGGDRRVADSPHAAGWVHVVEVRKVPANGDYDPGGLTMVCRLPLLRDAGGVVGQAHWEGPDADGSVLQYGVMTPTSSTVLIATADLAVATRALSWIHGGRLVQRTVTYGGWTGHRPNP</sequence>